<sequence>MRGIPKARDARFPNLFRAHPTYPCIQPTEIDANEKLTDYRFFIFDYLDQQPGFTLEEEMHLAMSIDNLQRLSLIKLN</sequence>
<protein>
    <submittedName>
        <fullName evidence="1">Uncharacterized protein</fullName>
    </submittedName>
</protein>
<dbReference type="HOGENOM" id="CLU_2631051_0_0_11"/>
<dbReference type="STRING" id="1447716.AH68_02345"/>
<reference evidence="1 2" key="1">
    <citation type="journal article" date="2015" name="Genome Announc.">
        <title>Complete and Assembled Genome Sequence of Bifidobacterium kashiwanohense PV20-2, Isolated from the Feces of an Anemic Kenyan Infant.</title>
        <authorList>
            <person name="Vazquez-Gutierrez P."/>
            <person name="Lacroix C."/>
            <person name="Chassard C."/>
            <person name="Klumpp J."/>
            <person name="Jans C."/>
            <person name="Stevens M.J."/>
        </authorList>
    </citation>
    <scope>NUCLEOTIDE SEQUENCE [LARGE SCALE GENOMIC DNA]</scope>
    <source>
        <strain evidence="1 2">PV20-2</strain>
    </source>
</reference>
<evidence type="ECO:0000313" key="1">
    <source>
        <dbReference type="EMBL" id="AIZ15391.1"/>
    </source>
</evidence>
<name>A0A0A7I5T6_9BIFI</name>
<dbReference type="KEGG" id="bka:AH68_02345"/>
<dbReference type="EMBL" id="CP007456">
    <property type="protein sequence ID" value="AIZ15391.1"/>
    <property type="molecule type" value="Genomic_DNA"/>
</dbReference>
<dbReference type="AlphaFoldDB" id="A0A0A7I5T6"/>
<dbReference type="Proteomes" id="UP000030625">
    <property type="component" value="Chromosome"/>
</dbReference>
<organism evidence="1 2">
    <name type="scientific">Bifidobacterium catenulatum PV20-2</name>
    <dbReference type="NCBI Taxonomy" id="1447716"/>
    <lineage>
        <taxon>Bacteria</taxon>
        <taxon>Bacillati</taxon>
        <taxon>Actinomycetota</taxon>
        <taxon>Actinomycetes</taxon>
        <taxon>Bifidobacteriales</taxon>
        <taxon>Bifidobacteriaceae</taxon>
        <taxon>Bifidobacterium</taxon>
    </lineage>
</organism>
<accession>A0A0A7I5T6</accession>
<proteinExistence type="predicted"/>
<gene>
    <name evidence="1" type="ORF">AH68_02345</name>
</gene>
<evidence type="ECO:0000313" key="2">
    <source>
        <dbReference type="Proteomes" id="UP000030625"/>
    </source>
</evidence>